<reference evidence="4 5" key="1">
    <citation type="submission" date="2020-08" db="EMBL/GenBank/DDBJ databases">
        <title>Sequencing the genomes of 1000 actinobacteria strains.</title>
        <authorList>
            <person name="Klenk H.-P."/>
        </authorList>
    </citation>
    <scope>NUCLEOTIDE SEQUENCE [LARGE SCALE GENOMIC DNA]</scope>
    <source>
        <strain evidence="4 5">DSM 43851</strain>
    </source>
</reference>
<dbReference type="PROSITE" id="PS51186">
    <property type="entry name" value="GNAT"/>
    <property type="match status" value="1"/>
</dbReference>
<dbReference type="GO" id="GO:0016747">
    <property type="term" value="F:acyltransferase activity, transferring groups other than amino-acyl groups"/>
    <property type="evidence" value="ECO:0007669"/>
    <property type="project" value="InterPro"/>
</dbReference>
<evidence type="ECO:0000313" key="4">
    <source>
        <dbReference type="EMBL" id="MBB5891594.1"/>
    </source>
</evidence>
<dbReference type="InterPro" id="IPR016181">
    <property type="entry name" value="Acyl_CoA_acyltransferase"/>
</dbReference>
<dbReference type="Gene3D" id="3.40.630.30">
    <property type="match status" value="1"/>
</dbReference>
<evidence type="ECO:0000259" key="3">
    <source>
        <dbReference type="PROSITE" id="PS51186"/>
    </source>
</evidence>
<protein>
    <submittedName>
        <fullName evidence="4">Ribosomal protein S18 acetylase RimI-like enzyme</fullName>
    </submittedName>
</protein>
<proteinExistence type="predicted"/>
<evidence type="ECO:0000256" key="1">
    <source>
        <dbReference type="ARBA" id="ARBA00022679"/>
    </source>
</evidence>
<dbReference type="PANTHER" id="PTHR43877">
    <property type="entry name" value="AMINOALKYLPHOSPHONATE N-ACETYLTRANSFERASE-RELATED-RELATED"/>
    <property type="match status" value="1"/>
</dbReference>
<dbReference type="Proteomes" id="UP000585638">
    <property type="component" value="Unassembled WGS sequence"/>
</dbReference>
<dbReference type="EMBL" id="JACHIR010000001">
    <property type="protein sequence ID" value="MBB5891594.1"/>
    <property type="molecule type" value="Genomic_DNA"/>
</dbReference>
<feature type="domain" description="N-acetyltransferase" evidence="3">
    <location>
        <begin position="31"/>
        <end position="191"/>
    </location>
</feature>
<dbReference type="GO" id="GO:0005840">
    <property type="term" value="C:ribosome"/>
    <property type="evidence" value="ECO:0007669"/>
    <property type="project" value="UniProtKB-KW"/>
</dbReference>
<keyword evidence="4" id="KW-0687">Ribonucleoprotein</keyword>
<organism evidence="4 5">
    <name type="scientific">Kutzneria kofuensis</name>
    <dbReference type="NCBI Taxonomy" id="103725"/>
    <lineage>
        <taxon>Bacteria</taxon>
        <taxon>Bacillati</taxon>
        <taxon>Actinomycetota</taxon>
        <taxon>Actinomycetes</taxon>
        <taxon>Pseudonocardiales</taxon>
        <taxon>Pseudonocardiaceae</taxon>
        <taxon>Kutzneria</taxon>
    </lineage>
</organism>
<dbReference type="RefSeq" id="WP_221338003.1">
    <property type="nucleotide sequence ID" value="NZ_BAAAWY010000095.1"/>
</dbReference>
<evidence type="ECO:0000256" key="2">
    <source>
        <dbReference type="ARBA" id="ARBA00023315"/>
    </source>
</evidence>
<dbReference type="AlphaFoldDB" id="A0A7W9NGJ2"/>
<dbReference type="SUPFAM" id="SSF55729">
    <property type="entry name" value="Acyl-CoA N-acyltransferases (Nat)"/>
    <property type="match status" value="1"/>
</dbReference>
<dbReference type="InterPro" id="IPR000182">
    <property type="entry name" value="GNAT_dom"/>
</dbReference>
<keyword evidence="2" id="KW-0012">Acyltransferase</keyword>
<dbReference type="Pfam" id="PF00583">
    <property type="entry name" value="Acetyltransf_1"/>
    <property type="match status" value="1"/>
</dbReference>
<dbReference type="InterPro" id="IPR050832">
    <property type="entry name" value="Bact_Acetyltransf"/>
</dbReference>
<comment type="caution">
    <text evidence="4">The sequence shown here is derived from an EMBL/GenBank/DDBJ whole genome shotgun (WGS) entry which is preliminary data.</text>
</comment>
<keyword evidence="1" id="KW-0808">Transferase</keyword>
<keyword evidence="5" id="KW-1185">Reference proteome</keyword>
<accession>A0A7W9NGJ2</accession>
<keyword evidence="4" id="KW-0689">Ribosomal protein</keyword>
<dbReference type="CDD" id="cd04301">
    <property type="entry name" value="NAT_SF"/>
    <property type="match status" value="1"/>
</dbReference>
<evidence type="ECO:0000313" key="5">
    <source>
        <dbReference type="Proteomes" id="UP000585638"/>
    </source>
</evidence>
<name>A0A7W9NGJ2_9PSEU</name>
<gene>
    <name evidence="4" type="ORF">BJ998_002790</name>
</gene>
<sequence length="193" mass="21472">MLRVQLDRYIAAAATTFNSSTVMGMPAPPPWTIRPATREDGDFLVDMLVEVVNWSPEWKRKSRRRVLSAPGTAQYIADWPRENDLGVVGQVGDERIGTAWLRFFPTAEPGYGFIAADVPELTIGVVARWRGRGVGRALLRAVENEAQVAGIRQVSLSVERKNLAQQLYRAEGYRVVRPGYAGSDVMLKDLVQT</sequence>